<organism evidence="2 3">
    <name type="scientific">Aspergillus udagawae</name>
    <dbReference type="NCBI Taxonomy" id="91492"/>
    <lineage>
        <taxon>Eukaryota</taxon>
        <taxon>Fungi</taxon>
        <taxon>Dikarya</taxon>
        <taxon>Ascomycota</taxon>
        <taxon>Pezizomycotina</taxon>
        <taxon>Eurotiomycetes</taxon>
        <taxon>Eurotiomycetidae</taxon>
        <taxon>Eurotiales</taxon>
        <taxon>Aspergillaceae</taxon>
        <taxon>Aspergillus</taxon>
        <taxon>Aspergillus subgen. Fumigati</taxon>
    </lineage>
</organism>
<dbReference type="AlphaFoldDB" id="A0A8E0QIG5"/>
<accession>A0A8E0QIG5</accession>
<feature type="region of interest" description="Disordered" evidence="1">
    <location>
        <begin position="1"/>
        <end position="49"/>
    </location>
</feature>
<sequence>MFNLNPFKSKEEQRQRPTWDPNTLTMTQPATPAAPNLLVSQPPPAQEQMDMRLRGGGEKEAVCCGV</sequence>
<name>A0A8E0QIG5_9EURO</name>
<dbReference type="Proteomes" id="UP000036893">
    <property type="component" value="Unassembled WGS sequence"/>
</dbReference>
<feature type="compositionally biased region" description="Polar residues" evidence="1">
    <location>
        <begin position="20"/>
        <end position="30"/>
    </location>
</feature>
<protein>
    <submittedName>
        <fullName evidence="2">Uncharacterized protein</fullName>
    </submittedName>
</protein>
<feature type="compositionally biased region" description="Basic and acidic residues" evidence="1">
    <location>
        <begin position="8"/>
        <end position="17"/>
    </location>
</feature>
<dbReference type="EMBL" id="BBXM02000001">
    <property type="protein sequence ID" value="GIC85110.1"/>
    <property type="molecule type" value="Genomic_DNA"/>
</dbReference>
<proteinExistence type="predicted"/>
<evidence type="ECO:0000256" key="1">
    <source>
        <dbReference type="SAM" id="MobiDB-lite"/>
    </source>
</evidence>
<evidence type="ECO:0000313" key="2">
    <source>
        <dbReference type="EMBL" id="GIC85110.1"/>
    </source>
</evidence>
<dbReference type="RefSeq" id="XP_043142376.1">
    <property type="nucleotide sequence ID" value="XM_043286441.1"/>
</dbReference>
<dbReference type="GeneID" id="66988414"/>
<gene>
    <name evidence="2" type="ORF">Aud_000938</name>
</gene>
<comment type="caution">
    <text evidence="2">The sequence shown here is derived from an EMBL/GenBank/DDBJ whole genome shotgun (WGS) entry which is preliminary data.</text>
</comment>
<evidence type="ECO:0000313" key="3">
    <source>
        <dbReference type="Proteomes" id="UP000036893"/>
    </source>
</evidence>
<reference evidence="2" key="1">
    <citation type="journal article" date="2015" name="Genome Announc.">
        <title>Draft Genome Sequence of the Pathogenic Filamentous Fungus Aspergillus udagawae Strain IFM 46973T.</title>
        <authorList>
            <person name="Kusuya Y."/>
            <person name="Takahashi-Nakaguchi A."/>
            <person name="Takahashi H."/>
            <person name="Yaguchi T."/>
        </authorList>
    </citation>
    <scope>NUCLEOTIDE SEQUENCE</scope>
    <source>
        <strain evidence="2">IFM 46973</strain>
    </source>
</reference>
<reference evidence="2" key="2">
    <citation type="submission" date="2021-01" db="EMBL/GenBank/DDBJ databases">
        <title>Pan-genome distribution and transcriptional activeness of fungal secondary metabolism genes in Aspergillus section Fumigati.</title>
        <authorList>
            <person name="Takahashi H."/>
            <person name="Umemura M."/>
            <person name="Ninomiya A."/>
            <person name="Kusuya Y."/>
            <person name="Urayama S."/>
            <person name="Shimizu M."/>
            <person name="Watanabe A."/>
            <person name="Kamei K."/>
            <person name="Yaguchi T."/>
            <person name="Hagiwara D."/>
        </authorList>
    </citation>
    <scope>NUCLEOTIDE SEQUENCE</scope>
    <source>
        <strain evidence="2">IFM 46973</strain>
    </source>
</reference>